<gene>
    <name evidence="2" type="ORF">Aconfl_33120</name>
</gene>
<protein>
    <submittedName>
        <fullName evidence="2">Helix-turn-helix transcriptional regulator</fullName>
    </submittedName>
</protein>
<dbReference type="CDD" id="cd00093">
    <property type="entry name" value="HTH_XRE"/>
    <property type="match status" value="1"/>
</dbReference>
<reference evidence="2 3" key="1">
    <citation type="submission" date="2023-08" db="EMBL/GenBank/DDBJ databases">
        <title>Draft genome sequence of Algoriphagus confluentis.</title>
        <authorList>
            <person name="Takatani N."/>
            <person name="Hosokawa M."/>
            <person name="Sawabe T."/>
        </authorList>
    </citation>
    <scope>NUCLEOTIDE SEQUENCE [LARGE SCALE GENOMIC DNA]</scope>
    <source>
        <strain evidence="2 3">NBRC 111222</strain>
    </source>
</reference>
<dbReference type="EMBL" id="BTPD01000011">
    <property type="protein sequence ID" value="GMQ30669.1"/>
    <property type="molecule type" value="Genomic_DNA"/>
</dbReference>
<evidence type="ECO:0000259" key="1">
    <source>
        <dbReference type="PROSITE" id="PS50943"/>
    </source>
</evidence>
<dbReference type="Gene3D" id="1.10.260.40">
    <property type="entry name" value="lambda repressor-like DNA-binding domains"/>
    <property type="match status" value="1"/>
</dbReference>
<accession>A0ABQ6PRR6</accession>
<sequence>MRSKESFGEHIRNLRESLGLPLRKVAAALDLDPSTLSKIERGERTANKDMIPVFAELFNESEDQLVLILLSDKVAYDLVREDNPEEILMVAEEKIKYLKIKKLEQGKLDFDKP</sequence>
<name>A0ABQ6PRR6_9BACT</name>
<dbReference type="SUPFAM" id="SSF47413">
    <property type="entry name" value="lambda repressor-like DNA-binding domains"/>
    <property type="match status" value="1"/>
</dbReference>
<dbReference type="PROSITE" id="PS50943">
    <property type="entry name" value="HTH_CROC1"/>
    <property type="match status" value="1"/>
</dbReference>
<proteinExistence type="predicted"/>
<dbReference type="Pfam" id="PF01381">
    <property type="entry name" value="HTH_3"/>
    <property type="match status" value="1"/>
</dbReference>
<keyword evidence="3" id="KW-1185">Reference proteome</keyword>
<evidence type="ECO:0000313" key="2">
    <source>
        <dbReference type="EMBL" id="GMQ30669.1"/>
    </source>
</evidence>
<dbReference type="InterPro" id="IPR010982">
    <property type="entry name" value="Lambda_DNA-bd_dom_sf"/>
</dbReference>
<dbReference type="SMART" id="SM00530">
    <property type="entry name" value="HTH_XRE"/>
    <property type="match status" value="1"/>
</dbReference>
<feature type="domain" description="HTH cro/C1-type" evidence="1">
    <location>
        <begin position="11"/>
        <end position="65"/>
    </location>
</feature>
<dbReference type="RefSeq" id="WP_338225382.1">
    <property type="nucleotide sequence ID" value="NZ_BTPD01000011.1"/>
</dbReference>
<dbReference type="Proteomes" id="UP001338309">
    <property type="component" value="Unassembled WGS sequence"/>
</dbReference>
<dbReference type="InterPro" id="IPR001387">
    <property type="entry name" value="Cro/C1-type_HTH"/>
</dbReference>
<organism evidence="2 3">
    <name type="scientific">Algoriphagus confluentis</name>
    <dbReference type="NCBI Taxonomy" id="1697556"/>
    <lineage>
        <taxon>Bacteria</taxon>
        <taxon>Pseudomonadati</taxon>
        <taxon>Bacteroidota</taxon>
        <taxon>Cytophagia</taxon>
        <taxon>Cytophagales</taxon>
        <taxon>Cyclobacteriaceae</taxon>
        <taxon>Algoriphagus</taxon>
    </lineage>
</organism>
<comment type="caution">
    <text evidence="2">The sequence shown here is derived from an EMBL/GenBank/DDBJ whole genome shotgun (WGS) entry which is preliminary data.</text>
</comment>
<evidence type="ECO:0000313" key="3">
    <source>
        <dbReference type="Proteomes" id="UP001338309"/>
    </source>
</evidence>